<sequence>MSAIWRWFTGLSKTSRLALGGGLIAYGLAGSYLTDRAEEAFGLVPTEEDKQKLKGLVPKISVVEPGSGQQDKDIDAQLEELRKSR</sequence>
<reference evidence="1 2" key="1">
    <citation type="submission" date="2019-10" db="EMBL/GenBank/DDBJ databases">
        <authorList>
            <person name="Palmer J.M."/>
        </authorList>
    </citation>
    <scope>NUCLEOTIDE SEQUENCE [LARGE SCALE GENOMIC DNA]</scope>
    <source>
        <strain evidence="1 2">TWF696</strain>
    </source>
</reference>
<evidence type="ECO:0000313" key="2">
    <source>
        <dbReference type="Proteomes" id="UP001375240"/>
    </source>
</evidence>
<comment type="caution">
    <text evidence="1">The sequence shown here is derived from an EMBL/GenBank/DDBJ whole genome shotgun (WGS) entry which is preliminary data.</text>
</comment>
<organism evidence="1 2">
    <name type="scientific">Orbilia brochopaga</name>
    <dbReference type="NCBI Taxonomy" id="3140254"/>
    <lineage>
        <taxon>Eukaryota</taxon>
        <taxon>Fungi</taxon>
        <taxon>Dikarya</taxon>
        <taxon>Ascomycota</taxon>
        <taxon>Pezizomycotina</taxon>
        <taxon>Orbiliomycetes</taxon>
        <taxon>Orbiliales</taxon>
        <taxon>Orbiliaceae</taxon>
        <taxon>Orbilia</taxon>
    </lineage>
</organism>
<dbReference type="EMBL" id="JAVHNQ010000010">
    <property type="protein sequence ID" value="KAK6337750.1"/>
    <property type="molecule type" value="Genomic_DNA"/>
</dbReference>
<name>A0AAV9UCK1_9PEZI</name>
<evidence type="ECO:0000313" key="1">
    <source>
        <dbReference type="EMBL" id="KAK6337750.1"/>
    </source>
</evidence>
<keyword evidence="2" id="KW-1185">Reference proteome</keyword>
<accession>A0AAV9UCK1</accession>
<dbReference type="Proteomes" id="UP001375240">
    <property type="component" value="Unassembled WGS sequence"/>
</dbReference>
<dbReference type="AlphaFoldDB" id="A0AAV9UCK1"/>
<proteinExistence type="predicted"/>
<protein>
    <submittedName>
        <fullName evidence="1">Uncharacterized protein</fullName>
    </submittedName>
</protein>
<gene>
    <name evidence="1" type="ORF">TWF696_001231</name>
</gene>